<evidence type="ECO:0000313" key="3">
    <source>
        <dbReference type="Proteomes" id="UP000474757"/>
    </source>
</evidence>
<evidence type="ECO:0000259" key="1">
    <source>
        <dbReference type="Pfam" id="PF09345"/>
    </source>
</evidence>
<name>A0A6B2JY66_9RHOB</name>
<evidence type="ECO:0000313" key="2">
    <source>
        <dbReference type="EMBL" id="NDV01234.1"/>
    </source>
</evidence>
<accession>A0A6B2JY66</accession>
<dbReference type="EMBL" id="JAAGAB010000002">
    <property type="protein sequence ID" value="NDV01234.1"/>
    <property type="molecule type" value="Genomic_DNA"/>
</dbReference>
<feature type="domain" description="SiaC family regulatory phosphoprotein" evidence="1">
    <location>
        <begin position="11"/>
        <end position="125"/>
    </location>
</feature>
<organism evidence="2 3">
    <name type="scientific">Pseudoroseicyclus tamaricis</name>
    <dbReference type="NCBI Taxonomy" id="2705421"/>
    <lineage>
        <taxon>Bacteria</taxon>
        <taxon>Pseudomonadati</taxon>
        <taxon>Pseudomonadota</taxon>
        <taxon>Alphaproteobacteria</taxon>
        <taxon>Rhodobacterales</taxon>
        <taxon>Paracoccaceae</taxon>
        <taxon>Pseudoroseicyclus</taxon>
    </lineage>
</organism>
<dbReference type="AlphaFoldDB" id="A0A6B2JY66"/>
<sequence length="130" mass="14181">MPDDIRRPAGPRTPAVDFLFSEGALRLEGESYPEDVTTLYGSVLAAVDDWLATEPPKARLDVALSYFNSSSAKALMMLLERLDAAAGRGTAVEVVWFFDAEDEGMEELGEEFGEDLEHAAFRLEPVPAAT</sequence>
<keyword evidence="3" id="KW-1185">Reference proteome</keyword>
<reference evidence="2 3" key="1">
    <citation type="submission" date="2020-02" db="EMBL/GenBank/DDBJ databases">
        <title>Pseudoroseicyclus tamarix, sp. nov., isolated from offshore sediment of a Tamarix chinensis forest.</title>
        <authorList>
            <person name="Gai Y."/>
        </authorList>
    </citation>
    <scope>NUCLEOTIDE SEQUENCE [LARGE SCALE GENOMIC DNA]</scope>
    <source>
        <strain evidence="2 3">CLL3-39</strain>
    </source>
</reference>
<proteinExistence type="predicted"/>
<dbReference type="Pfam" id="PF09345">
    <property type="entry name" value="SiaC"/>
    <property type="match status" value="1"/>
</dbReference>
<protein>
    <submittedName>
        <fullName evidence="2">DUF1987 domain-containing protein</fullName>
    </submittedName>
</protein>
<gene>
    <name evidence="2" type="ORF">GZA08_09680</name>
</gene>
<dbReference type="Proteomes" id="UP000474757">
    <property type="component" value="Unassembled WGS sequence"/>
</dbReference>
<dbReference type="InterPro" id="IPR018530">
    <property type="entry name" value="SiaC"/>
</dbReference>
<dbReference type="RefSeq" id="WP_163893825.1">
    <property type="nucleotide sequence ID" value="NZ_JAAFYS010000002.1"/>
</dbReference>
<comment type="caution">
    <text evidence="2">The sequence shown here is derived from an EMBL/GenBank/DDBJ whole genome shotgun (WGS) entry which is preliminary data.</text>
</comment>